<dbReference type="Gene3D" id="3.40.50.300">
    <property type="entry name" value="P-loop containing nucleotide triphosphate hydrolases"/>
    <property type="match status" value="1"/>
</dbReference>
<dbReference type="InterPro" id="IPR027417">
    <property type="entry name" value="P-loop_NTPase"/>
</dbReference>
<sequence>MRIEEEENLIDLLVGSKAPLESESQHENKIDVIPIIVGIRRLEKTTLAQMLYHDDIVKDHFDLQTWVCVSDDDRDFDVKTVIHQIFNAVSVGDTRVDQNSSLKELLTLLKQILYEKRFLLVLDDIWNEESLKWKLLRGRLESARNIIATIVGTNPPILLRGLPHKECWKLFVKCAFQEEKEVEKYPRLKGTREAIIEKCKGVPLAITTLGCLLRSKQCDEHEWKKSGIVNNSILCNIIGSIGCLI</sequence>
<evidence type="ECO:0000256" key="1">
    <source>
        <dbReference type="ARBA" id="ARBA00022821"/>
    </source>
</evidence>
<dbReference type="EMBL" id="JASCZI010000427">
    <property type="protein sequence ID" value="MED6111744.1"/>
    <property type="molecule type" value="Genomic_DNA"/>
</dbReference>
<gene>
    <name evidence="3" type="ORF">PIB30_055137</name>
</gene>
<keyword evidence="4" id="KW-1185">Reference proteome</keyword>
<protein>
    <recommendedName>
        <fullName evidence="2">NB-ARC domain-containing protein</fullName>
    </recommendedName>
</protein>
<feature type="domain" description="NB-ARC" evidence="2">
    <location>
        <begin position="28"/>
        <end position="180"/>
    </location>
</feature>
<dbReference type="PRINTS" id="PR00364">
    <property type="entry name" value="DISEASERSIST"/>
</dbReference>
<comment type="caution">
    <text evidence="3">The sequence shown here is derived from an EMBL/GenBank/DDBJ whole genome shotgun (WGS) entry which is preliminary data.</text>
</comment>
<dbReference type="InterPro" id="IPR042197">
    <property type="entry name" value="Apaf_helical"/>
</dbReference>
<dbReference type="Proteomes" id="UP001341840">
    <property type="component" value="Unassembled WGS sequence"/>
</dbReference>
<name>A0ABU6QIG6_9FABA</name>
<evidence type="ECO:0000313" key="4">
    <source>
        <dbReference type="Proteomes" id="UP001341840"/>
    </source>
</evidence>
<keyword evidence="1" id="KW-0611">Plant defense</keyword>
<dbReference type="Gene3D" id="1.10.8.430">
    <property type="entry name" value="Helical domain of apoptotic protease-activating factors"/>
    <property type="match status" value="1"/>
</dbReference>
<reference evidence="3 4" key="1">
    <citation type="journal article" date="2023" name="Plants (Basel)">
        <title>Bridging the Gap: Combining Genomics and Transcriptomics Approaches to Understand Stylosanthes scabra, an Orphan Legume from the Brazilian Caatinga.</title>
        <authorList>
            <person name="Ferreira-Neto J.R.C."/>
            <person name="da Silva M.D."/>
            <person name="Binneck E."/>
            <person name="de Melo N.F."/>
            <person name="da Silva R.H."/>
            <person name="de Melo A.L.T.M."/>
            <person name="Pandolfi V."/>
            <person name="Bustamante F.O."/>
            <person name="Brasileiro-Vidal A.C."/>
            <person name="Benko-Iseppon A.M."/>
        </authorList>
    </citation>
    <scope>NUCLEOTIDE SEQUENCE [LARGE SCALE GENOMIC DNA]</scope>
    <source>
        <tissue evidence="3">Leaves</tissue>
    </source>
</reference>
<accession>A0ABU6QIG6</accession>
<organism evidence="3 4">
    <name type="scientific">Stylosanthes scabra</name>
    <dbReference type="NCBI Taxonomy" id="79078"/>
    <lineage>
        <taxon>Eukaryota</taxon>
        <taxon>Viridiplantae</taxon>
        <taxon>Streptophyta</taxon>
        <taxon>Embryophyta</taxon>
        <taxon>Tracheophyta</taxon>
        <taxon>Spermatophyta</taxon>
        <taxon>Magnoliopsida</taxon>
        <taxon>eudicotyledons</taxon>
        <taxon>Gunneridae</taxon>
        <taxon>Pentapetalae</taxon>
        <taxon>rosids</taxon>
        <taxon>fabids</taxon>
        <taxon>Fabales</taxon>
        <taxon>Fabaceae</taxon>
        <taxon>Papilionoideae</taxon>
        <taxon>50 kb inversion clade</taxon>
        <taxon>dalbergioids sensu lato</taxon>
        <taxon>Dalbergieae</taxon>
        <taxon>Pterocarpus clade</taxon>
        <taxon>Stylosanthes</taxon>
    </lineage>
</organism>
<evidence type="ECO:0000313" key="3">
    <source>
        <dbReference type="EMBL" id="MED6111744.1"/>
    </source>
</evidence>
<evidence type="ECO:0000259" key="2">
    <source>
        <dbReference type="Pfam" id="PF00931"/>
    </source>
</evidence>
<dbReference type="SUPFAM" id="SSF52540">
    <property type="entry name" value="P-loop containing nucleoside triphosphate hydrolases"/>
    <property type="match status" value="1"/>
</dbReference>
<proteinExistence type="predicted"/>
<dbReference type="InterPro" id="IPR002182">
    <property type="entry name" value="NB-ARC"/>
</dbReference>
<dbReference type="Pfam" id="PF00931">
    <property type="entry name" value="NB-ARC"/>
    <property type="match status" value="1"/>
</dbReference>
<dbReference type="PANTHER" id="PTHR36766:SF61">
    <property type="entry name" value="NB-ARC DOMAIN DISEASE RESISTANCE PROTEIN"/>
    <property type="match status" value="1"/>
</dbReference>
<dbReference type="PANTHER" id="PTHR36766">
    <property type="entry name" value="PLANT BROAD-SPECTRUM MILDEW RESISTANCE PROTEIN RPW8"/>
    <property type="match status" value="1"/>
</dbReference>